<dbReference type="Proteomes" id="UP001163321">
    <property type="component" value="Chromosome 13"/>
</dbReference>
<evidence type="ECO:0000313" key="1">
    <source>
        <dbReference type="EMBL" id="KAI9917266.1"/>
    </source>
</evidence>
<accession>A0ACC0WGT6</accession>
<sequence length="302" mass="34420">MEKDARGTREGETSVERAQANQLQGLLKHAMLYPPDREAIDNLLEKRDPATVLYALDQLRRPWRRAEITVETHRAYVEKLVAGGSSPHHVLAMLNEKWVPSDSVLRNRRDYIQMYNERTGAKRTILTTLRDYLGGNEHDVALVVSHLRHQGGRIGDKLFQELGLEFAQRYTLAQVFELTTNEHTLLTFLEEKLPVHVLAHLLAEAGKVHSVAGRVLALLVVQRCDRSFEDVVRELHLQNAAALTPNNLKPLQLYTRLVNKYRNAKINLPERVAALHNVEVTAFAGTLYRVDDMKIEFLMLNG</sequence>
<evidence type="ECO:0000313" key="2">
    <source>
        <dbReference type="Proteomes" id="UP001163321"/>
    </source>
</evidence>
<name>A0ACC0WGT6_9STRA</name>
<protein>
    <submittedName>
        <fullName evidence="1">Uncharacterized protein</fullName>
    </submittedName>
</protein>
<proteinExistence type="predicted"/>
<comment type="caution">
    <text evidence="1">The sequence shown here is derived from an EMBL/GenBank/DDBJ whole genome shotgun (WGS) entry which is preliminary data.</text>
</comment>
<reference evidence="1 2" key="1">
    <citation type="journal article" date="2022" name="bioRxiv">
        <title>The genome of the oomycete Peronosclerospora sorghi, a cosmopolitan pathogen of maize and sorghum, is inflated with dispersed pseudogenes.</title>
        <authorList>
            <person name="Fletcher K."/>
            <person name="Martin F."/>
            <person name="Isakeit T."/>
            <person name="Cavanaugh K."/>
            <person name="Magill C."/>
            <person name="Michelmore R."/>
        </authorList>
    </citation>
    <scope>NUCLEOTIDE SEQUENCE [LARGE SCALE GENOMIC DNA]</scope>
    <source>
        <strain evidence="1">P6</strain>
    </source>
</reference>
<organism evidence="1 2">
    <name type="scientific">Peronosclerospora sorghi</name>
    <dbReference type="NCBI Taxonomy" id="230839"/>
    <lineage>
        <taxon>Eukaryota</taxon>
        <taxon>Sar</taxon>
        <taxon>Stramenopiles</taxon>
        <taxon>Oomycota</taxon>
        <taxon>Peronosporomycetes</taxon>
        <taxon>Peronosporales</taxon>
        <taxon>Peronosporaceae</taxon>
        <taxon>Peronosclerospora</taxon>
    </lineage>
</organism>
<gene>
    <name evidence="1" type="ORF">PsorP6_012470</name>
</gene>
<keyword evidence="2" id="KW-1185">Reference proteome</keyword>
<dbReference type="EMBL" id="CM047592">
    <property type="protein sequence ID" value="KAI9917266.1"/>
    <property type="molecule type" value="Genomic_DNA"/>
</dbReference>